<dbReference type="FunFam" id="3.40.50.720:FF:000191">
    <property type="entry name" value="Methylglyoxal reductase (NADPH-dependent)"/>
    <property type="match status" value="1"/>
</dbReference>
<reference evidence="4 5" key="1">
    <citation type="journal article" date="2011" name="Proc. Natl. Acad. Sci. U.S.A.">
        <title>Evolutionary erosion of yeast sex chromosomes by mating-type switching accidents.</title>
        <authorList>
            <person name="Gordon J.L."/>
            <person name="Armisen D."/>
            <person name="Proux-Wera E."/>
            <person name="Oheigeartaigh S.S."/>
            <person name="Byrne K.P."/>
            <person name="Wolfe K.H."/>
        </authorList>
    </citation>
    <scope>NUCLEOTIDE SEQUENCE [LARGE SCALE GENOMIC DNA]</scope>
    <source>
        <strain evidence="5">ATCC 22294 / BCRC 22015 / CBS 2517 / CECT 1963 / NBRC 1671 / NRRL Y-8276</strain>
    </source>
</reference>
<protein>
    <recommendedName>
        <fullName evidence="3">NAD-dependent epimerase/dehydratase domain-containing protein</fullName>
    </recommendedName>
</protein>
<accession>H2APK6</accession>
<evidence type="ECO:0000313" key="4">
    <source>
        <dbReference type="EMBL" id="CCF56306.1"/>
    </source>
</evidence>
<dbReference type="InterPro" id="IPR001509">
    <property type="entry name" value="Epimerase_deHydtase"/>
</dbReference>
<organism evidence="4 5">
    <name type="scientific">Kazachstania africana (strain ATCC 22294 / BCRC 22015 / CBS 2517 / CECT 1963 / NBRC 1671 / NRRL Y-8276)</name>
    <name type="common">Yeast</name>
    <name type="synonym">Kluyveromyces africanus</name>
    <dbReference type="NCBI Taxonomy" id="1071382"/>
    <lineage>
        <taxon>Eukaryota</taxon>
        <taxon>Fungi</taxon>
        <taxon>Dikarya</taxon>
        <taxon>Ascomycota</taxon>
        <taxon>Saccharomycotina</taxon>
        <taxon>Saccharomycetes</taxon>
        <taxon>Saccharomycetales</taxon>
        <taxon>Saccharomycetaceae</taxon>
        <taxon>Kazachstania</taxon>
    </lineage>
</organism>
<dbReference type="HOGENOM" id="CLU_007383_9_2_1"/>
<dbReference type="CDD" id="cd05227">
    <property type="entry name" value="AR_SDR_e"/>
    <property type="match status" value="1"/>
</dbReference>
<dbReference type="SUPFAM" id="SSF51735">
    <property type="entry name" value="NAD(P)-binding Rossmann-fold domains"/>
    <property type="match status" value="1"/>
</dbReference>
<dbReference type="PANTHER" id="PTHR10366:SF844">
    <property type="entry name" value="NADPH-DEPENDENT METHYLGLYOXAL REDUCTASE GRE2"/>
    <property type="match status" value="1"/>
</dbReference>
<dbReference type="Gene3D" id="3.40.50.720">
    <property type="entry name" value="NAD(P)-binding Rossmann-like Domain"/>
    <property type="match status" value="1"/>
</dbReference>
<gene>
    <name evidence="4" type="primary">KAFR0A08720</name>
    <name evidence="4" type="ORF">KAFR_0A08720</name>
</gene>
<proteinExistence type="inferred from homology"/>
<name>H2APK6_KAZAF</name>
<dbReference type="OrthoDB" id="2735536at2759"/>
<keyword evidence="1" id="KW-0560">Oxidoreductase</keyword>
<dbReference type="InterPro" id="IPR050425">
    <property type="entry name" value="NAD(P)_dehydrat-like"/>
</dbReference>
<evidence type="ECO:0000256" key="2">
    <source>
        <dbReference type="ARBA" id="ARBA00023445"/>
    </source>
</evidence>
<dbReference type="GeneID" id="13886432"/>
<sequence length="342" mass="37843">MSVFISGATGFIAQHIVGQLLEQNYKVIGTARSQAKIDRLQEQFGNNPNFTMEIVEDIAKLDAFDAVIKKHAKDIKFVLHTASPFHFETTDFEKDLLIPAVNGTKGILESIKKYAADSVERVVITSSYAAIIDFKIEDDTNTVMTEANWNPDTWESCQANAVTAYCGSKKFAEQAAWEFLEANKDQVKFKLATVNPVYVFGPQNFDEDVTSKLNTSCEFVNQLVHAKADDPIPALCGGYIDVRDVAKAHILAMQKDELIGQRLLMTNGKFNFQDIADILNEDFPVLKGNIPVGAPHTGAQHKQIGANVDNSKTKSLLGFKFRTLKETIADTAAQILKHEGKL</sequence>
<evidence type="ECO:0000313" key="5">
    <source>
        <dbReference type="Proteomes" id="UP000005220"/>
    </source>
</evidence>
<dbReference type="FunCoup" id="H2APK6">
    <property type="interactions" value="256"/>
</dbReference>
<keyword evidence="5" id="KW-1185">Reference proteome</keyword>
<feature type="domain" description="NAD-dependent epimerase/dehydratase" evidence="3">
    <location>
        <begin position="3"/>
        <end position="256"/>
    </location>
</feature>
<dbReference type="STRING" id="1071382.H2APK6"/>
<dbReference type="InterPro" id="IPR036291">
    <property type="entry name" value="NAD(P)-bd_dom_sf"/>
</dbReference>
<comment type="similarity">
    <text evidence="2">Belongs to the NAD(P)-dependent epimerase/dehydratase family. Dihydroflavonol-4-reductase subfamily.</text>
</comment>
<dbReference type="InParanoid" id="H2APK6"/>
<dbReference type="EMBL" id="HE650821">
    <property type="protein sequence ID" value="CCF56306.1"/>
    <property type="molecule type" value="Genomic_DNA"/>
</dbReference>
<dbReference type="PANTHER" id="PTHR10366">
    <property type="entry name" value="NAD DEPENDENT EPIMERASE/DEHYDRATASE"/>
    <property type="match status" value="1"/>
</dbReference>
<dbReference type="KEGG" id="kaf:KAFR_0A08720"/>
<dbReference type="Pfam" id="PF01370">
    <property type="entry name" value="Epimerase"/>
    <property type="match status" value="1"/>
</dbReference>
<evidence type="ECO:0000259" key="3">
    <source>
        <dbReference type="Pfam" id="PF01370"/>
    </source>
</evidence>
<dbReference type="GO" id="GO:0016616">
    <property type="term" value="F:oxidoreductase activity, acting on the CH-OH group of donors, NAD or NADP as acceptor"/>
    <property type="evidence" value="ECO:0007669"/>
    <property type="project" value="TreeGrafter"/>
</dbReference>
<evidence type="ECO:0000256" key="1">
    <source>
        <dbReference type="ARBA" id="ARBA00023002"/>
    </source>
</evidence>
<dbReference type="AlphaFoldDB" id="H2APK6"/>
<dbReference type="eggNOG" id="KOG1502">
    <property type="taxonomic scope" value="Eukaryota"/>
</dbReference>
<dbReference type="RefSeq" id="XP_003955441.1">
    <property type="nucleotide sequence ID" value="XM_003955392.1"/>
</dbReference>
<dbReference type="Proteomes" id="UP000005220">
    <property type="component" value="Chromosome 1"/>
</dbReference>